<dbReference type="RefSeq" id="WP_369169950.1">
    <property type="nucleotide sequence ID" value="NZ_CP163439.1"/>
</dbReference>
<accession>A0AB39Q1V7</accession>
<sequence>MYYADHHEDFGLSGLAGTLCSWSGPRLDVPTVVARAAEAACDDADHQLGRDVRLLLESALPDEVLHTVWLAATRRRFDPSGHGLDMRAWLSGIAEACPPRTTPRTQAEEAVLAELAPVVPKEELRVRVSAEIRSAASALTRAAELPDLVPALRQVVEEADADLGFRLFLRALKACAVTVEHDQYERLLGIGDRLAYPHTAVFEGLEVRWPPLDAGRRDFEFGFGLRQLSRMFDGEWDAWRYEGTGTPREQVARLAHADSGMTPGSQAAVLLQDVRWLLDSALPDDEVTAVWRTAARRRHRREAFDADGRAWLREIAEVCTQRLAEVAPAYPPVAPEETVRSVEADLGYRLLLRILDAYGIPAEQVEELLQHG</sequence>
<organism evidence="1">
    <name type="scientific">Streptomyces sp. R28</name>
    <dbReference type="NCBI Taxonomy" id="3238628"/>
    <lineage>
        <taxon>Bacteria</taxon>
        <taxon>Bacillati</taxon>
        <taxon>Actinomycetota</taxon>
        <taxon>Actinomycetes</taxon>
        <taxon>Kitasatosporales</taxon>
        <taxon>Streptomycetaceae</taxon>
        <taxon>Streptomyces</taxon>
    </lineage>
</organism>
<evidence type="ECO:0000313" key="1">
    <source>
        <dbReference type="EMBL" id="XDQ35393.1"/>
    </source>
</evidence>
<dbReference type="AlphaFoldDB" id="A0AB39Q1V7"/>
<dbReference type="EMBL" id="CP163439">
    <property type="protein sequence ID" value="XDQ35393.1"/>
    <property type="molecule type" value="Genomic_DNA"/>
</dbReference>
<name>A0AB39Q1V7_9ACTN</name>
<proteinExistence type="predicted"/>
<reference evidence="1" key="1">
    <citation type="submission" date="2024-07" db="EMBL/GenBank/DDBJ databases">
        <authorList>
            <person name="Yu S.T."/>
        </authorList>
    </citation>
    <scope>NUCLEOTIDE SEQUENCE</scope>
    <source>
        <strain evidence="1">R28</strain>
    </source>
</reference>
<gene>
    <name evidence="1" type="ORF">AB5J49_19790</name>
</gene>
<protein>
    <submittedName>
        <fullName evidence="1">Uncharacterized protein</fullName>
    </submittedName>
</protein>